<accession>A0A437SUH7</accession>
<organism evidence="2 3">
    <name type="scientific">Lactobacillus xujianguonis</name>
    <dbReference type="NCBI Taxonomy" id="2495899"/>
    <lineage>
        <taxon>Bacteria</taxon>
        <taxon>Bacillati</taxon>
        <taxon>Bacillota</taxon>
        <taxon>Bacilli</taxon>
        <taxon>Lactobacillales</taxon>
        <taxon>Lactobacillaceae</taxon>
        <taxon>Lactobacillus</taxon>
    </lineage>
</organism>
<dbReference type="Proteomes" id="UP000288291">
    <property type="component" value="Unassembled WGS sequence"/>
</dbReference>
<keyword evidence="1" id="KW-0175">Coiled coil</keyword>
<dbReference type="AlphaFoldDB" id="A0A437SUH7"/>
<comment type="caution">
    <text evidence="2">The sequence shown here is derived from an EMBL/GenBank/DDBJ whole genome shotgun (WGS) entry which is preliminary data.</text>
</comment>
<proteinExistence type="predicted"/>
<evidence type="ECO:0008006" key="4">
    <source>
        <dbReference type="Google" id="ProtNLM"/>
    </source>
</evidence>
<dbReference type="EMBL" id="RXIA01000016">
    <property type="protein sequence ID" value="RVU70581.1"/>
    <property type="molecule type" value="Genomic_DNA"/>
</dbReference>
<evidence type="ECO:0000256" key="1">
    <source>
        <dbReference type="SAM" id="Coils"/>
    </source>
</evidence>
<sequence length="114" mass="12299">MKNFGLGLFLGAAAGVALSLIKDEHGVRLGQPLKENIAGMQDAGESLADGIAKAKKASQELSANLPAAERAVSDISDDVKHYQNHIAPNLKEINYRSKKIQREVESTDQEQKNS</sequence>
<name>A0A437SUH7_9LACO</name>
<gene>
    <name evidence="2" type="ORF">EJK17_06730</name>
</gene>
<keyword evidence="3" id="KW-1185">Reference proteome</keyword>
<evidence type="ECO:0000313" key="2">
    <source>
        <dbReference type="EMBL" id="RVU70581.1"/>
    </source>
</evidence>
<evidence type="ECO:0000313" key="3">
    <source>
        <dbReference type="Proteomes" id="UP000288291"/>
    </source>
</evidence>
<reference evidence="2 3" key="1">
    <citation type="submission" date="2018-12" db="EMBL/GenBank/DDBJ databases">
        <authorList>
            <person name="Meng J."/>
        </authorList>
    </citation>
    <scope>NUCLEOTIDE SEQUENCE [LARGE SCALE GENOMIC DNA]</scope>
    <source>
        <strain evidence="2 3">HT111-2</strain>
    </source>
</reference>
<feature type="coiled-coil region" evidence="1">
    <location>
        <begin position="51"/>
        <end position="110"/>
    </location>
</feature>
<dbReference type="RefSeq" id="WP_103661651.1">
    <property type="nucleotide sequence ID" value="NZ_ML136884.1"/>
</dbReference>
<protein>
    <recommendedName>
        <fullName evidence="4">YtxH domain-containing protein</fullName>
    </recommendedName>
</protein>